<keyword evidence="4" id="KW-1185">Reference proteome</keyword>
<accession>A0A2J6QMG1</accession>
<name>A0A2J6QMG1_9HELO</name>
<reference evidence="3 4" key="1">
    <citation type="submission" date="2016-05" db="EMBL/GenBank/DDBJ databases">
        <title>A degradative enzymes factory behind the ericoid mycorrhizal symbiosis.</title>
        <authorList>
            <consortium name="DOE Joint Genome Institute"/>
            <person name="Martino E."/>
            <person name="Morin E."/>
            <person name="Grelet G."/>
            <person name="Kuo A."/>
            <person name="Kohler A."/>
            <person name="Daghino S."/>
            <person name="Barry K."/>
            <person name="Choi C."/>
            <person name="Cichocki N."/>
            <person name="Clum A."/>
            <person name="Copeland A."/>
            <person name="Hainaut M."/>
            <person name="Haridas S."/>
            <person name="Labutti K."/>
            <person name="Lindquist E."/>
            <person name="Lipzen A."/>
            <person name="Khouja H.-R."/>
            <person name="Murat C."/>
            <person name="Ohm R."/>
            <person name="Olson A."/>
            <person name="Spatafora J."/>
            <person name="Veneault-Fourrey C."/>
            <person name="Henrissat B."/>
            <person name="Grigoriev I."/>
            <person name="Martin F."/>
            <person name="Perotto S."/>
        </authorList>
    </citation>
    <scope>NUCLEOTIDE SEQUENCE [LARGE SCALE GENOMIC DNA]</scope>
    <source>
        <strain evidence="3 4">UAMH 7357</strain>
    </source>
</reference>
<evidence type="ECO:0000256" key="1">
    <source>
        <dbReference type="SAM" id="MobiDB-lite"/>
    </source>
</evidence>
<feature type="region of interest" description="Disordered" evidence="1">
    <location>
        <begin position="1"/>
        <end position="84"/>
    </location>
</feature>
<evidence type="ECO:0000259" key="2">
    <source>
        <dbReference type="Pfam" id="PF01918"/>
    </source>
</evidence>
<feature type="compositionally biased region" description="Basic residues" evidence="1">
    <location>
        <begin position="34"/>
        <end position="44"/>
    </location>
</feature>
<evidence type="ECO:0000313" key="4">
    <source>
        <dbReference type="Proteomes" id="UP000235672"/>
    </source>
</evidence>
<feature type="compositionally biased region" description="Basic and acidic residues" evidence="1">
    <location>
        <begin position="10"/>
        <end position="33"/>
    </location>
</feature>
<protein>
    <recommendedName>
        <fullName evidence="2">DNA/RNA-binding protein Alba-like domain-containing protein</fullName>
    </recommendedName>
</protein>
<feature type="domain" description="DNA/RNA-binding protein Alba-like" evidence="2">
    <location>
        <begin position="117"/>
        <end position="188"/>
    </location>
</feature>
<dbReference type="AlphaFoldDB" id="A0A2J6QMG1"/>
<feature type="compositionally biased region" description="Polar residues" evidence="1">
    <location>
        <begin position="48"/>
        <end position="61"/>
    </location>
</feature>
<dbReference type="InterPro" id="IPR002775">
    <property type="entry name" value="DNA/RNA-bd_Alba-like"/>
</dbReference>
<feature type="compositionally biased region" description="Basic and acidic residues" evidence="1">
    <location>
        <begin position="62"/>
        <end position="81"/>
    </location>
</feature>
<dbReference type="Pfam" id="PF01918">
    <property type="entry name" value="Alba"/>
    <property type="match status" value="1"/>
</dbReference>
<feature type="region of interest" description="Disordered" evidence="1">
    <location>
        <begin position="196"/>
        <end position="236"/>
    </location>
</feature>
<dbReference type="GO" id="GO:0003676">
    <property type="term" value="F:nucleic acid binding"/>
    <property type="evidence" value="ECO:0007669"/>
    <property type="project" value="InterPro"/>
</dbReference>
<organism evidence="3 4">
    <name type="scientific">Hyaloscypha hepaticicola</name>
    <dbReference type="NCBI Taxonomy" id="2082293"/>
    <lineage>
        <taxon>Eukaryota</taxon>
        <taxon>Fungi</taxon>
        <taxon>Dikarya</taxon>
        <taxon>Ascomycota</taxon>
        <taxon>Pezizomycotina</taxon>
        <taxon>Leotiomycetes</taxon>
        <taxon>Helotiales</taxon>
        <taxon>Hyaloscyphaceae</taxon>
        <taxon>Hyaloscypha</taxon>
    </lineage>
</organism>
<dbReference type="EMBL" id="KZ613466">
    <property type="protein sequence ID" value="PMD27446.1"/>
    <property type="molecule type" value="Genomic_DNA"/>
</dbReference>
<feature type="compositionally biased region" description="Basic and acidic residues" evidence="1">
    <location>
        <begin position="196"/>
        <end position="206"/>
    </location>
</feature>
<evidence type="ECO:0000313" key="3">
    <source>
        <dbReference type="EMBL" id="PMD27446.1"/>
    </source>
</evidence>
<gene>
    <name evidence="3" type="ORF">NA56DRAFT_590873</name>
</gene>
<dbReference type="OrthoDB" id="424402at2759"/>
<proteinExistence type="predicted"/>
<sequence length="280" mass="30924">MARTKATARKGPEGREYRENMKTPEGRKRDQENKKKKHEAKKAAKAAQQQSGSPEPALTNNGEKDKKQNGLEQDKEAEKSMQLDSTIAASGANESSTNANAGSRVLTGLENTHNITTMSIISSSHIQQKVTRALDILSEYPAVPPAKPKVVMLYSKAAVASKMITIAEIVKREIAKAGGKWYQYNKLNKVVEEKVEKAGSAKKEKSTSGNVPMAENGDDGSGKESEEEFETMKTPFERAIEGKPKIRAIPVMTIYLSRVRIDSLRRDHTEQTNGLERLVR</sequence>
<dbReference type="Proteomes" id="UP000235672">
    <property type="component" value="Unassembled WGS sequence"/>
</dbReference>